<comment type="caution">
    <text evidence="2">The sequence shown here is derived from an EMBL/GenBank/DDBJ whole genome shotgun (WGS) entry which is preliminary data.</text>
</comment>
<gene>
    <name evidence="2" type="ORF">KY290_017294</name>
</gene>
<name>A0ABQ7VB56_SOLTU</name>
<accession>A0ABQ7VB56</accession>
<evidence type="ECO:0000313" key="2">
    <source>
        <dbReference type="EMBL" id="KAH0761221.1"/>
    </source>
</evidence>
<organism evidence="2 3">
    <name type="scientific">Solanum tuberosum</name>
    <name type="common">Potato</name>
    <dbReference type="NCBI Taxonomy" id="4113"/>
    <lineage>
        <taxon>Eukaryota</taxon>
        <taxon>Viridiplantae</taxon>
        <taxon>Streptophyta</taxon>
        <taxon>Embryophyta</taxon>
        <taxon>Tracheophyta</taxon>
        <taxon>Spermatophyta</taxon>
        <taxon>Magnoliopsida</taxon>
        <taxon>eudicotyledons</taxon>
        <taxon>Gunneridae</taxon>
        <taxon>Pentapetalae</taxon>
        <taxon>asterids</taxon>
        <taxon>lamiids</taxon>
        <taxon>Solanales</taxon>
        <taxon>Solanaceae</taxon>
        <taxon>Solanoideae</taxon>
        <taxon>Solaneae</taxon>
        <taxon>Solanum</taxon>
    </lineage>
</organism>
<feature type="region of interest" description="Disordered" evidence="1">
    <location>
        <begin position="1"/>
        <end position="32"/>
    </location>
</feature>
<proteinExistence type="predicted"/>
<evidence type="ECO:0000256" key="1">
    <source>
        <dbReference type="SAM" id="MobiDB-lite"/>
    </source>
</evidence>
<protein>
    <submittedName>
        <fullName evidence="2">Uncharacterized protein</fullName>
    </submittedName>
</protein>
<dbReference type="EMBL" id="JAIVGD010000013">
    <property type="protein sequence ID" value="KAH0761221.1"/>
    <property type="molecule type" value="Genomic_DNA"/>
</dbReference>
<dbReference type="Proteomes" id="UP000826656">
    <property type="component" value="Unassembled WGS sequence"/>
</dbReference>
<reference evidence="2 3" key="1">
    <citation type="journal article" date="2021" name="bioRxiv">
        <title>Chromosome-scale and haplotype-resolved genome assembly of a tetraploid potato cultivar.</title>
        <authorList>
            <person name="Sun H."/>
            <person name="Jiao W.-B."/>
            <person name="Krause K."/>
            <person name="Campoy J.A."/>
            <person name="Goel M."/>
            <person name="Folz-Donahue K."/>
            <person name="Kukat C."/>
            <person name="Huettel B."/>
            <person name="Schneeberger K."/>
        </authorList>
    </citation>
    <scope>NUCLEOTIDE SEQUENCE [LARGE SCALE GENOMIC DNA]</scope>
    <source>
        <strain evidence="2">SolTubOtavaFocal</strain>
        <tissue evidence="2">Leaves</tissue>
    </source>
</reference>
<sequence>MANSHSKDVPPPLPPPPSSPAPSSPCVRKEAAPTADTEILRVYGIIVSIHSVNAPLRKRGNIQNAGKGTSVVRAKRPNVEVFGAFAAESV</sequence>
<keyword evidence="3" id="KW-1185">Reference proteome</keyword>
<evidence type="ECO:0000313" key="3">
    <source>
        <dbReference type="Proteomes" id="UP000826656"/>
    </source>
</evidence>
<feature type="compositionally biased region" description="Pro residues" evidence="1">
    <location>
        <begin position="9"/>
        <end position="23"/>
    </location>
</feature>